<evidence type="ECO:0000313" key="3">
    <source>
        <dbReference type="Proteomes" id="UP000655751"/>
    </source>
</evidence>
<organism evidence="2 3">
    <name type="scientific">Nocardia bovistercoris</name>
    <dbReference type="NCBI Taxonomy" id="2785916"/>
    <lineage>
        <taxon>Bacteria</taxon>
        <taxon>Bacillati</taxon>
        <taxon>Actinomycetota</taxon>
        <taxon>Actinomycetes</taxon>
        <taxon>Mycobacteriales</taxon>
        <taxon>Nocardiaceae</taxon>
        <taxon>Nocardia</taxon>
    </lineage>
</organism>
<dbReference type="Proteomes" id="UP000655751">
    <property type="component" value="Unassembled WGS sequence"/>
</dbReference>
<name>A0A931IAF1_9NOCA</name>
<keyword evidence="3" id="KW-1185">Reference proteome</keyword>
<evidence type="ECO:0000256" key="1">
    <source>
        <dbReference type="SAM" id="SignalP"/>
    </source>
</evidence>
<reference evidence="2" key="1">
    <citation type="submission" date="2020-11" db="EMBL/GenBank/DDBJ databases">
        <title>Nocardia NEAU-351.nov., a novel actinomycete isolated from the cow dung.</title>
        <authorList>
            <person name="Zhang X."/>
        </authorList>
    </citation>
    <scope>NUCLEOTIDE SEQUENCE</scope>
    <source>
        <strain evidence="2">NEAU-351</strain>
    </source>
</reference>
<feature type="chain" id="PRO_5039190592" evidence="1">
    <location>
        <begin position="25"/>
        <end position="228"/>
    </location>
</feature>
<evidence type="ECO:0000313" key="2">
    <source>
        <dbReference type="EMBL" id="MBH0777942.1"/>
    </source>
</evidence>
<keyword evidence="1" id="KW-0732">Signal</keyword>
<feature type="signal peptide" evidence="1">
    <location>
        <begin position="1"/>
        <end position="24"/>
    </location>
</feature>
<proteinExistence type="predicted"/>
<accession>A0A931IAF1</accession>
<comment type="caution">
    <text evidence="2">The sequence shown here is derived from an EMBL/GenBank/DDBJ whole genome shotgun (WGS) entry which is preliminary data.</text>
</comment>
<dbReference type="AlphaFoldDB" id="A0A931IAF1"/>
<gene>
    <name evidence="2" type="ORF">IT779_16825</name>
</gene>
<protein>
    <submittedName>
        <fullName evidence="2">Uncharacterized protein</fullName>
    </submittedName>
</protein>
<dbReference type="EMBL" id="JADMLG010000006">
    <property type="protein sequence ID" value="MBH0777942.1"/>
    <property type="molecule type" value="Genomic_DNA"/>
</dbReference>
<sequence length="228" mass="23610">MRSRRKLAVLSAAVVMCSAEFVHAVTAPAAAEPTALKGNILPIQRSSQTLKVDPASGVDGLATVWFDGGRLAFFGHRLSGGTMRFGGEITVRSGAKAADLTGLVIDIGTGTVNATLGGRPLTLGTLNTDTLRLRKEPGAGFLFVDIGFGDDERVELTAEGAAALNSALGTVLEPGRPLLVGVVSAGVAVDATLADEVVADQRALTESGVEVFIELDEPIDLSDDLRRD</sequence>
<dbReference type="RefSeq" id="WP_196150254.1">
    <property type="nucleotide sequence ID" value="NZ_JADMLG010000006.1"/>
</dbReference>